<dbReference type="OrthoDB" id="10253954at2759"/>
<evidence type="ECO:0000256" key="6">
    <source>
        <dbReference type="ARBA" id="ARBA00022912"/>
    </source>
</evidence>
<feature type="domain" description="Tyrosine-protein phosphatase" evidence="7">
    <location>
        <begin position="15"/>
        <end position="334"/>
    </location>
</feature>
<sequence>MSNLPEYLKQSDKELVHKFKYIQYQEDQRLRDATVNPDTSRWSLGKSVLKSNSSRNRYVNIMPYDRNRVKLNVIRGNDYINASYVKLNVRNQSINPGYYIATQGPTSNTWQQFWQMCYSSCPFENIVIVMVTPLNENGREKCYQYWPMGEKYGDSNRKISKIQTPGGPDDVSEFPNELEVEFVKAKRVNGDYVITTLNLKPIGENSYGKPIKTIHHFYFDQWKDMSRPEEVVPIMHLCQHSHSLNSNENPIIVHCSAGVGRSGTFIALDHLLHDTNDFKIVPTAGSGSGGIRIPMQHYDHDLVEQVVMQLRIQRLKMVQMVEQFAFIYHAARYLYEIVSS</sequence>
<dbReference type="GO" id="GO:0005737">
    <property type="term" value="C:cytoplasm"/>
    <property type="evidence" value="ECO:0007669"/>
    <property type="project" value="UniProtKB-SubCell"/>
</dbReference>
<feature type="domain" description="Tyrosine specific protein phosphatases" evidence="8">
    <location>
        <begin position="229"/>
        <end position="325"/>
    </location>
</feature>
<dbReference type="InParanoid" id="I2GXM3"/>
<evidence type="ECO:0000256" key="4">
    <source>
        <dbReference type="ARBA" id="ARBA00022490"/>
    </source>
</evidence>
<dbReference type="SMART" id="SM00194">
    <property type="entry name" value="PTPc"/>
    <property type="match status" value="1"/>
</dbReference>
<keyword evidence="5" id="KW-0378">Hydrolase</keyword>
<dbReference type="PRINTS" id="PR00700">
    <property type="entry name" value="PRTYPHPHTASE"/>
</dbReference>
<dbReference type="FunFam" id="3.90.190.10:FF:000115">
    <property type="entry name" value="Tyrosine-protein phosphatase 1"/>
    <property type="match status" value="1"/>
</dbReference>
<dbReference type="eggNOG" id="KOG0789">
    <property type="taxonomic scope" value="Eukaryota"/>
</dbReference>
<evidence type="ECO:0000256" key="3">
    <source>
        <dbReference type="ARBA" id="ARBA00013064"/>
    </source>
</evidence>
<evidence type="ECO:0000256" key="5">
    <source>
        <dbReference type="ARBA" id="ARBA00022801"/>
    </source>
</evidence>
<dbReference type="PROSITE" id="PS50056">
    <property type="entry name" value="TYR_PHOSPHATASE_2"/>
    <property type="match status" value="1"/>
</dbReference>
<evidence type="ECO:0000259" key="8">
    <source>
        <dbReference type="PROSITE" id="PS50056"/>
    </source>
</evidence>
<reference evidence="9 10" key="1">
    <citation type="journal article" date="2011" name="Proc. Natl. Acad. Sci. U.S.A.">
        <title>Evolutionary erosion of yeast sex chromosomes by mating-type switching accidents.</title>
        <authorList>
            <person name="Gordon J.L."/>
            <person name="Armisen D."/>
            <person name="Proux-Wera E."/>
            <person name="Oheigeartaigh S.S."/>
            <person name="Byrne K.P."/>
            <person name="Wolfe K.H."/>
        </authorList>
    </citation>
    <scope>NUCLEOTIDE SEQUENCE [LARGE SCALE GENOMIC DNA]</scope>
    <source>
        <strain evidence="10">ATCC 34711 / CBS 6284 / DSM 70876 / NBRC 10599 / NRRL Y-10934 / UCD 77-7</strain>
    </source>
</reference>
<dbReference type="SUPFAM" id="SSF52799">
    <property type="entry name" value="(Phosphotyrosine protein) phosphatases II"/>
    <property type="match status" value="1"/>
</dbReference>
<dbReference type="OMA" id="WSIDKAP"/>
<evidence type="ECO:0000313" key="10">
    <source>
        <dbReference type="Proteomes" id="UP000002866"/>
    </source>
</evidence>
<keyword evidence="6" id="KW-0904">Protein phosphatase</keyword>
<dbReference type="GO" id="GO:0004725">
    <property type="term" value="F:protein tyrosine phosphatase activity"/>
    <property type="evidence" value="ECO:0007669"/>
    <property type="project" value="UniProtKB-EC"/>
</dbReference>
<dbReference type="InterPro" id="IPR003595">
    <property type="entry name" value="Tyr_Pase_cat"/>
</dbReference>
<evidence type="ECO:0000256" key="1">
    <source>
        <dbReference type="ARBA" id="ARBA00004496"/>
    </source>
</evidence>
<dbReference type="InterPro" id="IPR050348">
    <property type="entry name" value="Protein-Tyr_Phosphatase"/>
</dbReference>
<dbReference type="InterPro" id="IPR029021">
    <property type="entry name" value="Prot-tyrosine_phosphatase-like"/>
</dbReference>
<name>I2GXM3_HENB6</name>
<dbReference type="PANTHER" id="PTHR19134">
    <property type="entry name" value="RECEPTOR-TYPE TYROSINE-PROTEIN PHOSPHATASE"/>
    <property type="match status" value="1"/>
</dbReference>
<dbReference type="PROSITE" id="PS50055">
    <property type="entry name" value="TYR_PHOSPHATASE_PTP"/>
    <property type="match status" value="1"/>
</dbReference>
<dbReference type="RefSeq" id="XP_004178394.1">
    <property type="nucleotide sequence ID" value="XM_004178346.1"/>
</dbReference>
<dbReference type="SMART" id="SM00404">
    <property type="entry name" value="PTPc_motif"/>
    <property type="match status" value="1"/>
</dbReference>
<keyword evidence="10" id="KW-1185">Reference proteome</keyword>
<comment type="similarity">
    <text evidence="2">Belongs to the protein-tyrosine phosphatase family. Non-receptor class subfamily.</text>
</comment>
<dbReference type="InterPro" id="IPR016130">
    <property type="entry name" value="Tyr_Pase_AS"/>
</dbReference>
<dbReference type="InterPro" id="IPR000242">
    <property type="entry name" value="PTP_cat"/>
</dbReference>
<evidence type="ECO:0000256" key="2">
    <source>
        <dbReference type="ARBA" id="ARBA00009649"/>
    </source>
</evidence>
<comment type="subcellular location">
    <subcellularLocation>
        <location evidence="1">Cytoplasm</location>
    </subcellularLocation>
</comment>
<dbReference type="InterPro" id="IPR016277">
    <property type="entry name" value="Ptp1"/>
</dbReference>
<gene>
    <name evidence="9" type="primary">TBLA0B00300</name>
    <name evidence="9" type="ORF">TBLA_0B00300</name>
</gene>
<evidence type="ECO:0000259" key="7">
    <source>
        <dbReference type="PROSITE" id="PS50055"/>
    </source>
</evidence>
<dbReference type="Gene3D" id="3.90.190.10">
    <property type="entry name" value="Protein tyrosine phosphatase superfamily"/>
    <property type="match status" value="1"/>
</dbReference>
<evidence type="ECO:0000313" key="9">
    <source>
        <dbReference type="EMBL" id="CCH58875.1"/>
    </source>
</evidence>
<dbReference type="STRING" id="1071380.I2GXM3"/>
<dbReference type="HOGENOM" id="CLU_001645_9_12_1"/>
<dbReference type="KEGG" id="tbl:TBLA_0B00300"/>
<dbReference type="PIRSF" id="PIRSF000938">
    <property type="entry name" value="PTPN1_yeast"/>
    <property type="match status" value="1"/>
</dbReference>
<accession>I2GXM3</accession>
<dbReference type="PROSITE" id="PS00383">
    <property type="entry name" value="TYR_PHOSPHATASE_1"/>
    <property type="match status" value="1"/>
</dbReference>
<dbReference type="CDD" id="cd18533">
    <property type="entry name" value="PTP_fungal"/>
    <property type="match status" value="1"/>
</dbReference>
<dbReference type="GeneID" id="14494208"/>
<proteinExistence type="inferred from homology"/>
<dbReference type="GO" id="GO:0007124">
    <property type="term" value="P:pseudohyphal growth"/>
    <property type="evidence" value="ECO:0007669"/>
    <property type="project" value="EnsemblFungi"/>
</dbReference>
<dbReference type="Proteomes" id="UP000002866">
    <property type="component" value="Chromosome 2"/>
</dbReference>
<dbReference type="GO" id="GO:0001403">
    <property type="term" value="P:invasive growth in response to glucose limitation"/>
    <property type="evidence" value="ECO:0007669"/>
    <property type="project" value="EnsemblFungi"/>
</dbReference>
<dbReference type="Pfam" id="PF00102">
    <property type="entry name" value="Y_phosphatase"/>
    <property type="match status" value="1"/>
</dbReference>
<keyword evidence="4" id="KW-0963">Cytoplasm</keyword>
<organism evidence="9 10">
    <name type="scientific">Henningerozyma blattae (strain ATCC 34711 / CBS 6284 / DSM 70876 / NBRC 10599 / NRRL Y-10934 / UCD 77-7)</name>
    <name type="common">Yeast</name>
    <name type="synonym">Tetrapisispora blattae</name>
    <dbReference type="NCBI Taxonomy" id="1071380"/>
    <lineage>
        <taxon>Eukaryota</taxon>
        <taxon>Fungi</taxon>
        <taxon>Dikarya</taxon>
        <taxon>Ascomycota</taxon>
        <taxon>Saccharomycotina</taxon>
        <taxon>Saccharomycetes</taxon>
        <taxon>Saccharomycetales</taxon>
        <taxon>Saccharomycetaceae</taxon>
        <taxon>Henningerozyma</taxon>
    </lineage>
</organism>
<dbReference type="EC" id="3.1.3.48" evidence="3"/>
<dbReference type="EMBL" id="HE806317">
    <property type="protein sequence ID" value="CCH58875.1"/>
    <property type="molecule type" value="Genomic_DNA"/>
</dbReference>
<protein>
    <recommendedName>
        <fullName evidence="3">protein-tyrosine-phosphatase</fullName>
        <ecNumber evidence="3">3.1.3.48</ecNumber>
    </recommendedName>
</protein>
<dbReference type="InterPro" id="IPR000387">
    <property type="entry name" value="Tyr_Pase_dom"/>
</dbReference>
<dbReference type="FunCoup" id="I2GXM3">
    <property type="interactions" value="962"/>
</dbReference>
<dbReference type="AlphaFoldDB" id="I2GXM3"/>
<dbReference type="PANTHER" id="PTHR19134:SF449">
    <property type="entry name" value="TYROSINE-PROTEIN PHOSPHATASE 1"/>
    <property type="match status" value="1"/>
</dbReference>